<accession>A0A022QW59</accession>
<dbReference type="PROSITE" id="PS50166">
    <property type="entry name" value="IMPORTIN_B_NT"/>
    <property type="match status" value="1"/>
</dbReference>
<evidence type="ECO:0000259" key="6">
    <source>
        <dbReference type="PROSITE" id="PS50166"/>
    </source>
</evidence>
<organism evidence="7 8">
    <name type="scientific">Erythranthe guttata</name>
    <name type="common">Yellow monkey flower</name>
    <name type="synonym">Mimulus guttatus</name>
    <dbReference type="NCBI Taxonomy" id="4155"/>
    <lineage>
        <taxon>Eukaryota</taxon>
        <taxon>Viridiplantae</taxon>
        <taxon>Streptophyta</taxon>
        <taxon>Embryophyta</taxon>
        <taxon>Tracheophyta</taxon>
        <taxon>Spermatophyta</taxon>
        <taxon>Magnoliopsida</taxon>
        <taxon>eudicotyledons</taxon>
        <taxon>Gunneridae</taxon>
        <taxon>Pentapetalae</taxon>
        <taxon>asterids</taxon>
        <taxon>lamiids</taxon>
        <taxon>Lamiales</taxon>
        <taxon>Phrymaceae</taxon>
        <taxon>Erythranthe</taxon>
    </lineage>
</organism>
<comment type="subcellular location">
    <subcellularLocation>
        <location evidence="1">Cytoplasm</location>
    </subcellularLocation>
</comment>
<sequence length="541" mass="59887">MALETTMHLLCAQSPDAQVRTYAMTLFSHLVELNPPVIFLSLSVELSNDAKPTESRKLAGVLLKHLLDFKWAAIDVSTKSRIKSSVLHTLGSCISEASDIASQVVAKIASIEIPRKEWPELVGSLITNMTLADTPVSLKEATLNTIVRLCLEIFEPNSSLLTPYVSDLLNGLILMAEQTDGVDYYELRSCAYETLNAVVRCCNLSETSRIIAKLLPDFVSKLEQTLFLRVVSRNDRVILEELRTSLFGVLLAVIQKLSEAIETSPVILQVDHRIVLVFLNLFGSGSRAADQEAMLAIGALAYATGLGFEKYMQGLIKCIETGLQNIHEHEVCAITVGVVGDICRALDDKFLPYCDVIMPHLIMDISNAELHRSIIPLIFSCFGDIALAIGEHFDKYVPLALRIMQSAFRVCAEVDNITDKEVVAYCNNLKRSIFEAYSGILQGFKNSSKKDRVMLPYAPHLVWFIESVAKDNQRDKGVTKASVEVLGDLADALGSNIEMLLKDCKFCTELIDECLQSDDEDLKRAATWTKGMIGRAFSVRV</sequence>
<dbReference type="SUPFAM" id="SSF48371">
    <property type="entry name" value="ARM repeat"/>
    <property type="match status" value="1"/>
</dbReference>
<feature type="domain" description="Importin N-terminal" evidence="6">
    <location>
        <begin position="23"/>
        <end position="92"/>
    </location>
</feature>
<dbReference type="STRING" id="4155.A0A022QW59"/>
<dbReference type="InterPro" id="IPR011989">
    <property type="entry name" value="ARM-like"/>
</dbReference>
<evidence type="ECO:0000256" key="1">
    <source>
        <dbReference type="ARBA" id="ARBA00004496"/>
    </source>
</evidence>
<evidence type="ECO:0000313" key="7">
    <source>
        <dbReference type="EMBL" id="EYU31538.1"/>
    </source>
</evidence>
<protein>
    <recommendedName>
        <fullName evidence="6">Importin N-terminal domain-containing protein</fullName>
    </recommendedName>
</protein>
<evidence type="ECO:0000256" key="5">
    <source>
        <dbReference type="ARBA" id="ARBA00022927"/>
    </source>
</evidence>
<keyword evidence="8" id="KW-1185">Reference proteome</keyword>
<evidence type="ECO:0000313" key="8">
    <source>
        <dbReference type="Proteomes" id="UP000030748"/>
    </source>
</evidence>
<gene>
    <name evidence="7" type="ORF">MIMGU_mgv11b018147mg</name>
</gene>
<dbReference type="PANTHER" id="PTHR10527">
    <property type="entry name" value="IMPORTIN BETA"/>
    <property type="match status" value="1"/>
</dbReference>
<reference evidence="7 8" key="1">
    <citation type="journal article" date="2013" name="Proc. Natl. Acad. Sci. U.S.A.">
        <title>Fine-scale variation in meiotic recombination in Mimulus inferred from population shotgun sequencing.</title>
        <authorList>
            <person name="Hellsten U."/>
            <person name="Wright K.M."/>
            <person name="Jenkins J."/>
            <person name="Shu S."/>
            <person name="Yuan Y."/>
            <person name="Wessler S.R."/>
            <person name="Schmutz J."/>
            <person name="Willis J.H."/>
            <person name="Rokhsar D.S."/>
        </authorList>
    </citation>
    <scope>NUCLEOTIDE SEQUENCE [LARGE SCALE GENOMIC DNA]</scope>
    <source>
        <strain evidence="8">cv. DUN x IM62</strain>
    </source>
</reference>
<dbReference type="InterPro" id="IPR040122">
    <property type="entry name" value="Importin_beta"/>
</dbReference>
<dbReference type="Proteomes" id="UP000030748">
    <property type="component" value="Unassembled WGS sequence"/>
</dbReference>
<name>A0A022QW59_ERYGU</name>
<dbReference type="GO" id="GO:0031267">
    <property type="term" value="F:small GTPase binding"/>
    <property type="evidence" value="ECO:0007669"/>
    <property type="project" value="InterPro"/>
</dbReference>
<evidence type="ECO:0000256" key="3">
    <source>
        <dbReference type="ARBA" id="ARBA00022490"/>
    </source>
</evidence>
<keyword evidence="4" id="KW-0677">Repeat</keyword>
<dbReference type="Pfam" id="PF25574">
    <property type="entry name" value="TPR_IMB1"/>
    <property type="match status" value="1"/>
</dbReference>
<dbReference type="InterPro" id="IPR016024">
    <property type="entry name" value="ARM-type_fold"/>
</dbReference>
<dbReference type="InterPro" id="IPR058584">
    <property type="entry name" value="IMB1_TNPO1-like_TPR"/>
</dbReference>
<evidence type="ECO:0000256" key="2">
    <source>
        <dbReference type="ARBA" id="ARBA00022448"/>
    </source>
</evidence>
<evidence type="ECO:0000256" key="4">
    <source>
        <dbReference type="ARBA" id="ARBA00022737"/>
    </source>
</evidence>
<dbReference type="GO" id="GO:0005737">
    <property type="term" value="C:cytoplasm"/>
    <property type="evidence" value="ECO:0007669"/>
    <property type="project" value="UniProtKB-SubCell"/>
</dbReference>
<dbReference type="InterPro" id="IPR001494">
    <property type="entry name" value="Importin-beta_N"/>
</dbReference>
<keyword evidence="3" id="KW-0963">Cytoplasm</keyword>
<dbReference type="eggNOG" id="KOG1241">
    <property type="taxonomic scope" value="Eukaryota"/>
</dbReference>
<dbReference type="Pfam" id="PF03810">
    <property type="entry name" value="IBN_N"/>
    <property type="match status" value="1"/>
</dbReference>
<dbReference type="Gene3D" id="1.25.10.10">
    <property type="entry name" value="Leucine-rich Repeat Variant"/>
    <property type="match status" value="2"/>
</dbReference>
<dbReference type="AlphaFoldDB" id="A0A022QW59"/>
<dbReference type="GO" id="GO:0006606">
    <property type="term" value="P:protein import into nucleus"/>
    <property type="evidence" value="ECO:0007669"/>
    <property type="project" value="InterPro"/>
</dbReference>
<proteinExistence type="predicted"/>
<keyword evidence="2" id="KW-0813">Transport</keyword>
<keyword evidence="5" id="KW-0653">Protein transport</keyword>
<dbReference type="EMBL" id="KI630963">
    <property type="protein sequence ID" value="EYU31538.1"/>
    <property type="molecule type" value="Genomic_DNA"/>
</dbReference>